<reference evidence="2" key="1">
    <citation type="submission" date="2025-08" db="UniProtKB">
        <authorList>
            <consortium name="RefSeq"/>
        </authorList>
    </citation>
    <scope>IDENTIFICATION</scope>
</reference>
<accession>A0A8M8V6E4</accession>
<protein>
    <submittedName>
        <fullName evidence="2">Uncharacterized protein LOC110013155</fullName>
    </submittedName>
</protein>
<proteinExistence type="predicted"/>
<dbReference type="RefSeq" id="XP_020554618.1">
    <property type="nucleotide sequence ID" value="XM_020698959.1"/>
</dbReference>
<organism evidence="1 2">
    <name type="scientific">Sesamum indicum</name>
    <name type="common">Oriental sesame</name>
    <name type="synonym">Sesamum orientale</name>
    <dbReference type="NCBI Taxonomy" id="4182"/>
    <lineage>
        <taxon>Eukaryota</taxon>
        <taxon>Viridiplantae</taxon>
        <taxon>Streptophyta</taxon>
        <taxon>Embryophyta</taxon>
        <taxon>Tracheophyta</taxon>
        <taxon>Spermatophyta</taxon>
        <taxon>Magnoliopsida</taxon>
        <taxon>eudicotyledons</taxon>
        <taxon>Gunneridae</taxon>
        <taxon>Pentapetalae</taxon>
        <taxon>asterids</taxon>
        <taxon>lamiids</taxon>
        <taxon>Lamiales</taxon>
        <taxon>Pedaliaceae</taxon>
        <taxon>Sesamum</taxon>
    </lineage>
</organism>
<keyword evidence="1" id="KW-1185">Reference proteome</keyword>
<evidence type="ECO:0000313" key="2">
    <source>
        <dbReference type="RefSeq" id="XP_020554618.1"/>
    </source>
</evidence>
<sequence length="119" mass="13590">MELICLYRTSSARNICTSKLCDICSRRSQMSYAVPPSCGACMYLERPNWWTNLCEGLSESSKLDRDFCWYRFSLPLGPNRRRGVPTIACFGKQCMISLGDDASSFLGHLLKSKRNNQKF</sequence>
<dbReference type="Proteomes" id="UP000504604">
    <property type="component" value="Linkage group LG15"/>
</dbReference>
<gene>
    <name evidence="2" type="primary">LOC110013155</name>
</gene>
<dbReference type="AlphaFoldDB" id="A0A8M8V6E4"/>
<dbReference type="KEGG" id="sind:110013155"/>
<evidence type="ECO:0000313" key="1">
    <source>
        <dbReference type="Proteomes" id="UP000504604"/>
    </source>
</evidence>
<name>A0A8M8V6E4_SESIN</name>
<dbReference type="GeneID" id="110013155"/>